<name>A0A072UHZ6_MEDTR</name>
<reference evidence="3" key="5">
    <citation type="journal article" date="2018" name="Nat. Plants">
        <title>Whole-genome landscape of Medicago truncatula symbiotic genes.</title>
        <authorList>
            <person name="Pecrix Y."/>
            <person name="Gamas P."/>
            <person name="Carrere S."/>
        </authorList>
    </citation>
    <scope>NUCLEOTIDE SEQUENCE</scope>
    <source>
        <tissue evidence="3">Leaves</tissue>
    </source>
</reference>
<feature type="signal peptide" evidence="1">
    <location>
        <begin position="1"/>
        <end position="23"/>
    </location>
</feature>
<evidence type="ECO:0000313" key="6">
    <source>
        <dbReference type="Proteomes" id="UP000265566"/>
    </source>
</evidence>
<dbReference type="AlphaFoldDB" id="A0A072UHZ6"/>
<feature type="chain" id="PRO_5014499675" evidence="1">
    <location>
        <begin position="24"/>
        <end position="74"/>
    </location>
</feature>
<keyword evidence="5" id="KW-1185">Reference proteome</keyword>
<dbReference type="EMBL" id="CM001220">
    <property type="protein sequence ID" value="KEH28748.1"/>
    <property type="molecule type" value="Genomic_DNA"/>
</dbReference>
<dbReference type="Gramene" id="rna20517">
    <property type="protein sequence ID" value="RHN58593.1"/>
    <property type="gene ID" value="gene20517"/>
</dbReference>
<gene>
    <name evidence="2" type="ordered locus">MTR_4g011680</name>
    <name evidence="3" type="ORF">MtrunA17_Chr4g0004051</name>
</gene>
<dbReference type="EnsemblPlants" id="KEH28748">
    <property type="protein sequence ID" value="KEH28748"/>
    <property type="gene ID" value="MTR_4g011680"/>
</dbReference>
<reference evidence="4" key="3">
    <citation type="submission" date="2015-04" db="UniProtKB">
        <authorList>
            <consortium name="EnsemblPlants"/>
        </authorList>
    </citation>
    <scope>IDENTIFICATION</scope>
    <source>
        <strain evidence="4">cv. Jemalong A17</strain>
    </source>
</reference>
<dbReference type="Proteomes" id="UP000265566">
    <property type="component" value="Chromosome 4"/>
</dbReference>
<dbReference type="HOGENOM" id="CLU_195532_0_0_1"/>
<reference evidence="2 5" key="1">
    <citation type="journal article" date="2011" name="Nature">
        <title>The Medicago genome provides insight into the evolution of rhizobial symbioses.</title>
        <authorList>
            <person name="Young N.D."/>
            <person name="Debelle F."/>
            <person name="Oldroyd G.E."/>
            <person name="Geurts R."/>
            <person name="Cannon S.B."/>
            <person name="Udvardi M.K."/>
            <person name="Benedito V.A."/>
            <person name="Mayer K.F."/>
            <person name="Gouzy J."/>
            <person name="Schoof H."/>
            <person name="Van de Peer Y."/>
            <person name="Proost S."/>
            <person name="Cook D.R."/>
            <person name="Meyers B.C."/>
            <person name="Spannagl M."/>
            <person name="Cheung F."/>
            <person name="De Mita S."/>
            <person name="Krishnakumar V."/>
            <person name="Gundlach H."/>
            <person name="Zhou S."/>
            <person name="Mudge J."/>
            <person name="Bharti A.K."/>
            <person name="Murray J.D."/>
            <person name="Naoumkina M.A."/>
            <person name="Rosen B."/>
            <person name="Silverstein K.A."/>
            <person name="Tang H."/>
            <person name="Rombauts S."/>
            <person name="Zhao P.X."/>
            <person name="Zhou P."/>
            <person name="Barbe V."/>
            <person name="Bardou P."/>
            <person name="Bechner M."/>
            <person name="Bellec A."/>
            <person name="Berger A."/>
            <person name="Berges H."/>
            <person name="Bidwell S."/>
            <person name="Bisseling T."/>
            <person name="Choisne N."/>
            <person name="Couloux A."/>
            <person name="Denny R."/>
            <person name="Deshpande S."/>
            <person name="Dai X."/>
            <person name="Doyle J.J."/>
            <person name="Dudez A.M."/>
            <person name="Farmer A.D."/>
            <person name="Fouteau S."/>
            <person name="Franken C."/>
            <person name="Gibelin C."/>
            <person name="Gish J."/>
            <person name="Goldstein S."/>
            <person name="Gonzalez A.J."/>
            <person name="Green P.J."/>
            <person name="Hallab A."/>
            <person name="Hartog M."/>
            <person name="Hua A."/>
            <person name="Humphray S.J."/>
            <person name="Jeong D.H."/>
            <person name="Jing Y."/>
            <person name="Jocker A."/>
            <person name="Kenton S.M."/>
            <person name="Kim D.J."/>
            <person name="Klee K."/>
            <person name="Lai H."/>
            <person name="Lang C."/>
            <person name="Lin S."/>
            <person name="Macmil S.L."/>
            <person name="Magdelenat G."/>
            <person name="Matthews L."/>
            <person name="McCorrison J."/>
            <person name="Monaghan E.L."/>
            <person name="Mun J.H."/>
            <person name="Najar F.Z."/>
            <person name="Nicholson C."/>
            <person name="Noirot C."/>
            <person name="O'Bleness M."/>
            <person name="Paule C.R."/>
            <person name="Poulain J."/>
            <person name="Prion F."/>
            <person name="Qin B."/>
            <person name="Qu C."/>
            <person name="Retzel E.F."/>
            <person name="Riddle C."/>
            <person name="Sallet E."/>
            <person name="Samain S."/>
            <person name="Samson N."/>
            <person name="Sanders I."/>
            <person name="Saurat O."/>
            <person name="Scarpelli C."/>
            <person name="Schiex T."/>
            <person name="Segurens B."/>
            <person name="Severin A.J."/>
            <person name="Sherrier D.J."/>
            <person name="Shi R."/>
            <person name="Sims S."/>
            <person name="Singer S.R."/>
            <person name="Sinharoy S."/>
            <person name="Sterck L."/>
            <person name="Viollet A."/>
            <person name="Wang B.B."/>
            <person name="Wang K."/>
            <person name="Wang M."/>
            <person name="Wang X."/>
            <person name="Warfsmann J."/>
            <person name="Weissenbach J."/>
            <person name="White D.D."/>
            <person name="White J.D."/>
            <person name="Wiley G.B."/>
            <person name="Wincker P."/>
            <person name="Xing Y."/>
            <person name="Yang L."/>
            <person name="Yao Z."/>
            <person name="Ying F."/>
            <person name="Zhai J."/>
            <person name="Zhou L."/>
            <person name="Zuber A."/>
            <person name="Denarie J."/>
            <person name="Dixon R.A."/>
            <person name="May G.D."/>
            <person name="Schwartz D.C."/>
            <person name="Rogers J."/>
            <person name="Quetier F."/>
            <person name="Town C.D."/>
            <person name="Roe B.A."/>
        </authorList>
    </citation>
    <scope>NUCLEOTIDE SEQUENCE [LARGE SCALE GENOMIC DNA]</scope>
    <source>
        <strain evidence="2">A17</strain>
        <strain evidence="4 5">cv. Jemalong A17</strain>
    </source>
</reference>
<evidence type="ECO:0000313" key="4">
    <source>
        <dbReference type="EnsemblPlants" id="KEH28748"/>
    </source>
</evidence>
<accession>A0A072UHZ6</accession>
<proteinExistence type="predicted"/>
<reference evidence="6" key="4">
    <citation type="journal article" date="2018" name="Nat. Plants">
        <title>Whole-genome landscape of Medicago truncatula symbiotic genes.</title>
        <authorList>
            <person name="Pecrix Y."/>
            <person name="Staton S.E."/>
            <person name="Sallet E."/>
            <person name="Lelandais-Briere C."/>
            <person name="Moreau S."/>
            <person name="Carrere S."/>
            <person name="Blein T."/>
            <person name="Jardinaud M.F."/>
            <person name="Latrasse D."/>
            <person name="Zouine M."/>
            <person name="Zahm M."/>
            <person name="Kreplak J."/>
            <person name="Mayjonade B."/>
            <person name="Satge C."/>
            <person name="Perez M."/>
            <person name="Cauet S."/>
            <person name="Marande W."/>
            <person name="Chantry-Darmon C."/>
            <person name="Lopez-Roques C."/>
            <person name="Bouchez O."/>
            <person name="Berard A."/>
            <person name="Debelle F."/>
            <person name="Munos S."/>
            <person name="Bendahmane A."/>
            <person name="Berges H."/>
            <person name="Niebel A."/>
            <person name="Buitink J."/>
            <person name="Frugier F."/>
            <person name="Benhamed M."/>
            <person name="Crespi M."/>
            <person name="Gouzy J."/>
            <person name="Gamas P."/>
        </authorList>
    </citation>
    <scope>NUCLEOTIDE SEQUENCE [LARGE SCALE GENOMIC DNA]</scope>
    <source>
        <strain evidence="6">cv. Jemalong A17</strain>
    </source>
</reference>
<organism evidence="2 5">
    <name type="scientific">Medicago truncatula</name>
    <name type="common">Barrel medic</name>
    <name type="synonym">Medicago tribuloides</name>
    <dbReference type="NCBI Taxonomy" id="3880"/>
    <lineage>
        <taxon>Eukaryota</taxon>
        <taxon>Viridiplantae</taxon>
        <taxon>Streptophyta</taxon>
        <taxon>Embryophyta</taxon>
        <taxon>Tracheophyta</taxon>
        <taxon>Spermatophyta</taxon>
        <taxon>Magnoliopsida</taxon>
        <taxon>eudicotyledons</taxon>
        <taxon>Gunneridae</taxon>
        <taxon>Pentapetalae</taxon>
        <taxon>rosids</taxon>
        <taxon>fabids</taxon>
        <taxon>Fabales</taxon>
        <taxon>Fabaceae</taxon>
        <taxon>Papilionoideae</taxon>
        <taxon>50 kb inversion clade</taxon>
        <taxon>NPAAA clade</taxon>
        <taxon>Hologalegina</taxon>
        <taxon>IRL clade</taxon>
        <taxon>Trifolieae</taxon>
        <taxon>Medicago</taxon>
    </lineage>
</organism>
<evidence type="ECO:0000313" key="5">
    <source>
        <dbReference type="Proteomes" id="UP000002051"/>
    </source>
</evidence>
<keyword evidence="1" id="KW-0732">Signal</keyword>
<evidence type="ECO:0000256" key="1">
    <source>
        <dbReference type="SAM" id="SignalP"/>
    </source>
</evidence>
<protein>
    <submittedName>
        <fullName evidence="2">Leguminosin group567 LEED...PEED secreted peptide</fullName>
    </submittedName>
</protein>
<dbReference type="Proteomes" id="UP000002051">
    <property type="component" value="Chromosome 4"/>
</dbReference>
<sequence length="74" mass="8349">MASTCSLILFLLGMIMLTIVVDGRHDVFDIQPTLDPEEDWPEVFYEAPTDVVGGKHNKFGFKPILDPEEGWPDN</sequence>
<evidence type="ECO:0000313" key="2">
    <source>
        <dbReference type="EMBL" id="KEH28748.1"/>
    </source>
</evidence>
<evidence type="ECO:0000313" key="3">
    <source>
        <dbReference type="EMBL" id="RHN58593.1"/>
    </source>
</evidence>
<dbReference type="EMBL" id="PSQE01000004">
    <property type="protein sequence ID" value="RHN58593.1"/>
    <property type="molecule type" value="Genomic_DNA"/>
</dbReference>
<reference evidence="2 5" key="2">
    <citation type="journal article" date="2014" name="BMC Genomics">
        <title>An improved genome release (version Mt4.0) for the model legume Medicago truncatula.</title>
        <authorList>
            <person name="Tang H."/>
            <person name="Krishnakumar V."/>
            <person name="Bidwell S."/>
            <person name="Rosen B."/>
            <person name="Chan A."/>
            <person name="Zhou S."/>
            <person name="Gentzbittel L."/>
            <person name="Childs K.L."/>
            <person name="Yandell M."/>
            <person name="Gundlach H."/>
            <person name="Mayer K.F."/>
            <person name="Schwartz D.C."/>
            <person name="Town C.D."/>
        </authorList>
    </citation>
    <scope>GENOME REANNOTATION</scope>
    <source>
        <strain evidence="2">A17</strain>
        <strain evidence="4 5">cv. Jemalong A17</strain>
    </source>
</reference>